<proteinExistence type="predicted"/>
<comment type="caution">
    <text evidence="1">The sequence shown here is derived from an EMBL/GenBank/DDBJ whole genome shotgun (WGS) entry which is preliminary data.</text>
</comment>
<name>K8ZNI1_9ENTE</name>
<keyword evidence="2" id="KW-1185">Reference proteome</keyword>
<dbReference type="Pfam" id="PF06115">
    <property type="entry name" value="DUF956"/>
    <property type="match status" value="1"/>
</dbReference>
<sequence length="140" mass="16386">MIQITMKKDLNTIQSLNQKVDLVMDGTSFLGMGNYGKLMIGDKAFEFYNDRNKRDYIQIPWEEVDYVIASVMFKGHWIPRIAIQTKRNGIYTFAAKHPKQLLRAIRPYVPADHMVRSLTFFQVLKRNFSHLFKKKGNKNG</sequence>
<dbReference type="PIRSF" id="PIRSF021265">
    <property type="entry name" value="DUF956"/>
    <property type="match status" value="1"/>
</dbReference>
<protein>
    <submittedName>
        <fullName evidence="1">Putative regulator of the mannose operon, ManO</fullName>
    </submittedName>
</protein>
<reference evidence="1 2" key="1">
    <citation type="journal article" date="2013" name="Genome Announc.">
        <title>Draft Genome Sequence of Catellicoccus marimammalium, a Novel Species Commonly Found in Gull Feces.</title>
        <authorList>
            <person name="Weigand M.R."/>
            <person name="Ryu H."/>
            <person name="Bozcek L."/>
            <person name="Konstantinidis K.T."/>
            <person name="Santo Domingo J.W."/>
        </authorList>
    </citation>
    <scope>NUCLEOTIDE SEQUENCE [LARGE SCALE GENOMIC DNA]</scope>
    <source>
        <strain evidence="1 2">M35/04/3</strain>
    </source>
</reference>
<accession>K8ZNI1</accession>
<dbReference type="Proteomes" id="UP000016057">
    <property type="component" value="Unassembled WGS sequence"/>
</dbReference>
<evidence type="ECO:0000313" key="1">
    <source>
        <dbReference type="EMBL" id="EKU27146.1"/>
    </source>
</evidence>
<gene>
    <name evidence="1" type="ORF">C683_0924</name>
</gene>
<dbReference type="STRING" id="1234409.C683_0924"/>
<dbReference type="PATRIC" id="fig|1234409.3.peg.875"/>
<dbReference type="eggNOG" id="COG4687">
    <property type="taxonomic scope" value="Bacteria"/>
</dbReference>
<evidence type="ECO:0000313" key="2">
    <source>
        <dbReference type="Proteomes" id="UP000016057"/>
    </source>
</evidence>
<dbReference type="AlphaFoldDB" id="K8ZNI1"/>
<dbReference type="EMBL" id="AMYT01000019">
    <property type="protein sequence ID" value="EKU27146.1"/>
    <property type="molecule type" value="Genomic_DNA"/>
</dbReference>
<organism evidence="1 2">
    <name type="scientific">Catellicoccus marimammalium M35/04/3</name>
    <dbReference type="NCBI Taxonomy" id="1234409"/>
    <lineage>
        <taxon>Bacteria</taxon>
        <taxon>Bacillati</taxon>
        <taxon>Bacillota</taxon>
        <taxon>Bacilli</taxon>
        <taxon>Lactobacillales</taxon>
        <taxon>Enterococcaceae</taxon>
        <taxon>Catellicoccus</taxon>
    </lineage>
</organism>
<dbReference type="InterPro" id="IPR010360">
    <property type="entry name" value="DUF956"/>
</dbReference>